<evidence type="ECO:0000313" key="2">
    <source>
        <dbReference type="Proteomes" id="UP000887575"/>
    </source>
</evidence>
<dbReference type="AlphaFoldDB" id="A0AAF3FGS7"/>
<organism evidence="2 3">
    <name type="scientific">Mesorhabditis belari</name>
    <dbReference type="NCBI Taxonomy" id="2138241"/>
    <lineage>
        <taxon>Eukaryota</taxon>
        <taxon>Metazoa</taxon>
        <taxon>Ecdysozoa</taxon>
        <taxon>Nematoda</taxon>
        <taxon>Chromadorea</taxon>
        <taxon>Rhabditida</taxon>
        <taxon>Rhabditina</taxon>
        <taxon>Rhabditomorpha</taxon>
        <taxon>Rhabditoidea</taxon>
        <taxon>Rhabditidae</taxon>
        <taxon>Mesorhabditinae</taxon>
        <taxon>Mesorhabditis</taxon>
    </lineage>
</organism>
<reference evidence="3" key="1">
    <citation type="submission" date="2024-02" db="UniProtKB">
        <authorList>
            <consortium name="WormBaseParasite"/>
        </authorList>
    </citation>
    <scope>IDENTIFICATION</scope>
</reference>
<protein>
    <submittedName>
        <fullName evidence="3">Uncharacterized protein</fullName>
    </submittedName>
</protein>
<name>A0AAF3FGS7_9BILA</name>
<feature type="compositionally biased region" description="Polar residues" evidence="1">
    <location>
        <begin position="106"/>
        <end position="116"/>
    </location>
</feature>
<dbReference type="Proteomes" id="UP000887575">
    <property type="component" value="Unassembled WGS sequence"/>
</dbReference>
<feature type="region of interest" description="Disordered" evidence="1">
    <location>
        <begin position="100"/>
        <end position="130"/>
    </location>
</feature>
<dbReference type="WBParaSite" id="MBELARI_LOCUS6079">
    <property type="protein sequence ID" value="MBELARI_LOCUS6079"/>
    <property type="gene ID" value="MBELARI_LOCUS6079"/>
</dbReference>
<evidence type="ECO:0000313" key="3">
    <source>
        <dbReference type="WBParaSite" id="MBELARI_LOCUS6079"/>
    </source>
</evidence>
<proteinExistence type="predicted"/>
<evidence type="ECO:0000256" key="1">
    <source>
        <dbReference type="SAM" id="MobiDB-lite"/>
    </source>
</evidence>
<sequence length="130" mass="13636">MSMLRKPLICIEVGTEDLDEMEKALTKAADRSKVPSSGVEENIDLKTPLIKETPVVIPPSPGLSMITNTSTPMMSTLDFATPSISAATIGLANTQITPIGIAAPPDTSQSSSSFRTPQVRLFPGSSTSSS</sequence>
<keyword evidence="2" id="KW-1185">Reference proteome</keyword>
<accession>A0AAF3FGS7</accession>